<evidence type="ECO:0000313" key="2">
    <source>
        <dbReference type="Proteomes" id="UP001732700"/>
    </source>
</evidence>
<organism evidence="1 2">
    <name type="scientific">Avena sativa</name>
    <name type="common">Oat</name>
    <dbReference type="NCBI Taxonomy" id="4498"/>
    <lineage>
        <taxon>Eukaryota</taxon>
        <taxon>Viridiplantae</taxon>
        <taxon>Streptophyta</taxon>
        <taxon>Embryophyta</taxon>
        <taxon>Tracheophyta</taxon>
        <taxon>Spermatophyta</taxon>
        <taxon>Magnoliopsida</taxon>
        <taxon>Liliopsida</taxon>
        <taxon>Poales</taxon>
        <taxon>Poaceae</taxon>
        <taxon>BOP clade</taxon>
        <taxon>Pooideae</taxon>
        <taxon>Poodae</taxon>
        <taxon>Poeae</taxon>
        <taxon>Poeae Chloroplast Group 1 (Aveneae type)</taxon>
        <taxon>Aveninae</taxon>
        <taxon>Avena</taxon>
    </lineage>
</organism>
<protein>
    <submittedName>
        <fullName evidence="1">Uncharacterized protein</fullName>
    </submittedName>
</protein>
<sequence length="274" mass="31664">MNGKWLKIFVSSLSVKVILDEQEKSKNGTIRSMMNEMKKYFMESYLTNCISVILNPRFKMEHVEFRLKQYFGVDAHKHIQKVKIAMKTLFIEYAAEIEDNVDFLSQEPNGEKVVADTVLLDWDEHVKVKKVGSRNELQRYLDEDFHPRTIDFDILNWWGVNSARYPTLGRIARDVLAVRASTVASESAFSICGRVITDHRSSLAPETVEALMCFGDWIKPGVLQVLSKQAHRMWFHDLDEWILPRYLQPSGNRLHAQQAVFAIRLLIGNQSNSC</sequence>
<dbReference type="Proteomes" id="UP001732700">
    <property type="component" value="Chromosome 6D"/>
</dbReference>
<reference evidence="1" key="2">
    <citation type="submission" date="2025-09" db="UniProtKB">
        <authorList>
            <consortium name="EnsemblPlants"/>
        </authorList>
    </citation>
    <scope>IDENTIFICATION</scope>
</reference>
<evidence type="ECO:0000313" key="1">
    <source>
        <dbReference type="EnsemblPlants" id="AVESA.00010b.r2.6DG1171310.1.CDS"/>
    </source>
</evidence>
<keyword evidence="2" id="KW-1185">Reference proteome</keyword>
<name>A0ACD5ZDT7_AVESA</name>
<proteinExistence type="predicted"/>
<dbReference type="EnsemblPlants" id="AVESA.00010b.r2.6DG1171310.1">
    <property type="protein sequence ID" value="AVESA.00010b.r2.6DG1171310.1.CDS"/>
    <property type="gene ID" value="AVESA.00010b.r2.6DG1171310"/>
</dbReference>
<accession>A0ACD5ZDT7</accession>
<reference evidence="1" key="1">
    <citation type="submission" date="2021-05" db="EMBL/GenBank/DDBJ databases">
        <authorList>
            <person name="Scholz U."/>
            <person name="Mascher M."/>
            <person name="Fiebig A."/>
        </authorList>
    </citation>
    <scope>NUCLEOTIDE SEQUENCE [LARGE SCALE GENOMIC DNA]</scope>
</reference>